<dbReference type="InterPro" id="IPR049627">
    <property type="entry name" value="SLX8"/>
</dbReference>
<dbReference type="Pfam" id="PF13920">
    <property type="entry name" value="zf-C3HC4_3"/>
    <property type="match status" value="1"/>
</dbReference>
<feature type="compositionally biased region" description="Polar residues" evidence="5">
    <location>
        <begin position="12"/>
        <end position="30"/>
    </location>
</feature>
<reference evidence="7" key="1">
    <citation type="submission" date="2022-10" db="EMBL/GenBank/DDBJ databases">
        <title>Tapping the CABI collections for fungal endophytes: first genome assemblies for Collariella, Neodidymelliopsis, Ascochyta clinopodiicola, Didymella pomorum, Didymosphaeria variabile, Neocosmospora piperis and Neocucurbitaria cava.</title>
        <authorList>
            <person name="Hill R."/>
        </authorList>
    </citation>
    <scope>NUCLEOTIDE SEQUENCE</scope>
    <source>
        <strain evidence="7">IMI 356814</strain>
    </source>
</reference>
<dbReference type="InterPro" id="IPR001841">
    <property type="entry name" value="Znf_RING"/>
</dbReference>
<dbReference type="SMART" id="SM00184">
    <property type="entry name" value="RING"/>
    <property type="match status" value="1"/>
</dbReference>
<dbReference type="PANTHER" id="PTHR47094">
    <property type="entry name" value="ELFLESS, ISOFORM B"/>
    <property type="match status" value="1"/>
</dbReference>
<dbReference type="AlphaFoldDB" id="A0A9W8YFA8"/>
<dbReference type="SUPFAM" id="SSF57850">
    <property type="entry name" value="RING/U-box"/>
    <property type="match status" value="1"/>
</dbReference>
<dbReference type="InterPro" id="IPR013083">
    <property type="entry name" value="Znf_RING/FYVE/PHD"/>
</dbReference>
<evidence type="ECO:0000259" key="6">
    <source>
        <dbReference type="PROSITE" id="PS50089"/>
    </source>
</evidence>
<dbReference type="GO" id="GO:0008270">
    <property type="term" value="F:zinc ion binding"/>
    <property type="evidence" value="ECO:0007669"/>
    <property type="project" value="UniProtKB-KW"/>
</dbReference>
<feature type="compositionally biased region" description="Low complexity" evidence="5">
    <location>
        <begin position="301"/>
        <end position="312"/>
    </location>
</feature>
<dbReference type="Gene3D" id="3.30.40.10">
    <property type="entry name" value="Zinc/RING finger domain, C3HC4 (zinc finger)"/>
    <property type="match status" value="1"/>
</dbReference>
<dbReference type="Proteomes" id="UP001140560">
    <property type="component" value="Unassembled WGS sequence"/>
</dbReference>
<dbReference type="GO" id="GO:0061630">
    <property type="term" value="F:ubiquitin protein ligase activity"/>
    <property type="evidence" value="ECO:0007669"/>
    <property type="project" value="InterPro"/>
</dbReference>
<dbReference type="PANTHER" id="PTHR47094:SF1">
    <property type="entry name" value="RING-TYPE E3 UBIQUITIN TRANSFERASE"/>
    <property type="match status" value="1"/>
</dbReference>
<dbReference type="OrthoDB" id="6270329at2759"/>
<dbReference type="EMBL" id="JAPEUY010000002">
    <property type="protein sequence ID" value="KAJ4376007.1"/>
    <property type="molecule type" value="Genomic_DNA"/>
</dbReference>
<evidence type="ECO:0000313" key="7">
    <source>
        <dbReference type="EMBL" id="KAJ4376007.1"/>
    </source>
</evidence>
<dbReference type="PROSITE" id="PS00518">
    <property type="entry name" value="ZF_RING_1"/>
    <property type="match status" value="1"/>
</dbReference>
<evidence type="ECO:0000256" key="3">
    <source>
        <dbReference type="ARBA" id="ARBA00022833"/>
    </source>
</evidence>
<evidence type="ECO:0000256" key="2">
    <source>
        <dbReference type="ARBA" id="ARBA00022771"/>
    </source>
</evidence>
<feature type="region of interest" description="Disordered" evidence="5">
    <location>
        <begin position="95"/>
        <end position="182"/>
    </location>
</feature>
<dbReference type="GO" id="GO:0006511">
    <property type="term" value="P:ubiquitin-dependent protein catabolic process"/>
    <property type="evidence" value="ECO:0007669"/>
    <property type="project" value="TreeGrafter"/>
</dbReference>
<proteinExistence type="predicted"/>
<feature type="domain" description="RING-type" evidence="6">
    <location>
        <begin position="223"/>
        <end position="272"/>
    </location>
</feature>
<evidence type="ECO:0000256" key="4">
    <source>
        <dbReference type="PROSITE-ProRule" id="PRU00175"/>
    </source>
</evidence>
<feature type="region of interest" description="Disordered" evidence="5">
    <location>
        <begin position="1"/>
        <end position="53"/>
    </location>
</feature>
<keyword evidence="2 4" id="KW-0863">Zinc-finger</keyword>
<accession>A0A9W8YFA8</accession>
<feature type="region of interest" description="Disordered" evidence="5">
    <location>
        <begin position="293"/>
        <end position="312"/>
    </location>
</feature>
<comment type="caution">
    <text evidence="7">The sequence shown here is derived from an EMBL/GenBank/DDBJ whole genome shotgun (WGS) entry which is preliminary data.</text>
</comment>
<dbReference type="InterPro" id="IPR017907">
    <property type="entry name" value="Znf_RING_CS"/>
</dbReference>
<evidence type="ECO:0000313" key="8">
    <source>
        <dbReference type="Proteomes" id="UP001140560"/>
    </source>
</evidence>
<organism evidence="7 8">
    <name type="scientific">Neocucurbitaria cava</name>
    <dbReference type="NCBI Taxonomy" id="798079"/>
    <lineage>
        <taxon>Eukaryota</taxon>
        <taxon>Fungi</taxon>
        <taxon>Dikarya</taxon>
        <taxon>Ascomycota</taxon>
        <taxon>Pezizomycotina</taxon>
        <taxon>Dothideomycetes</taxon>
        <taxon>Pleosporomycetidae</taxon>
        <taxon>Pleosporales</taxon>
        <taxon>Pleosporineae</taxon>
        <taxon>Cucurbitariaceae</taxon>
        <taxon>Neocucurbitaria</taxon>
    </lineage>
</organism>
<keyword evidence="8" id="KW-1185">Reference proteome</keyword>
<dbReference type="PROSITE" id="PS50089">
    <property type="entry name" value="ZF_RING_2"/>
    <property type="match status" value="1"/>
</dbReference>
<keyword evidence="3" id="KW-0862">Zinc</keyword>
<evidence type="ECO:0000256" key="5">
    <source>
        <dbReference type="SAM" id="MobiDB-lite"/>
    </source>
</evidence>
<sequence length="312" mass="34203">MSSPDYSAYVSEYNSQPSHTAAARNSQSPLTGHDPNFLDQLLPPFNPSSHRASPYSLAEVHFDEAYRPSPSPSPPISNFLDTILNPAGLDHNRYSPFVYRPSPPRQSFAAASEMAPSTRARPQTSQRPARLPNGYVDLTATPHSPPRTRKRESPSPGPSAKRQKRGHAKTARRESAEPVNVEEVDLTDDKQPVQEILQKQREDAIKAQTKPEEKPTTFNTFTCVICMDNPTDLTATACGHLFCHTCLMEALIAGENRTGPGEPKRSQCPVCRKSISRSKATDIIPLLLKKGLATQPRKKAAASSTTTAPKVQ</sequence>
<gene>
    <name evidence="7" type="ORF">N0V83_001287</name>
</gene>
<protein>
    <recommendedName>
        <fullName evidence="6">RING-type domain-containing protein</fullName>
    </recommendedName>
</protein>
<evidence type="ECO:0000256" key="1">
    <source>
        <dbReference type="ARBA" id="ARBA00022723"/>
    </source>
</evidence>
<feature type="compositionally biased region" description="Basic residues" evidence="5">
    <location>
        <begin position="161"/>
        <end position="170"/>
    </location>
</feature>
<dbReference type="GO" id="GO:0140082">
    <property type="term" value="F:SUMO-ubiquitin ligase activity"/>
    <property type="evidence" value="ECO:0007669"/>
    <property type="project" value="TreeGrafter"/>
</dbReference>
<name>A0A9W8YFA8_9PLEO</name>
<dbReference type="GO" id="GO:0032183">
    <property type="term" value="F:SUMO binding"/>
    <property type="evidence" value="ECO:0007669"/>
    <property type="project" value="TreeGrafter"/>
</dbReference>
<keyword evidence="1" id="KW-0479">Metal-binding</keyword>
<dbReference type="GO" id="GO:0033768">
    <property type="term" value="C:SUMO-targeted ubiquitin ligase complex"/>
    <property type="evidence" value="ECO:0007669"/>
    <property type="project" value="TreeGrafter"/>
</dbReference>